<name>A0A8T0EMR6_ARGBR</name>
<feature type="region of interest" description="Disordered" evidence="1">
    <location>
        <begin position="45"/>
        <end position="101"/>
    </location>
</feature>
<proteinExistence type="predicted"/>
<dbReference type="AlphaFoldDB" id="A0A8T0EMR6"/>
<organism evidence="2 3">
    <name type="scientific">Argiope bruennichi</name>
    <name type="common">Wasp spider</name>
    <name type="synonym">Aranea bruennichi</name>
    <dbReference type="NCBI Taxonomy" id="94029"/>
    <lineage>
        <taxon>Eukaryota</taxon>
        <taxon>Metazoa</taxon>
        <taxon>Ecdysozoa</taxon>
        <taxon>Arthropoda</taxon>
        <taxon>Chelicerata</taxon>
        <taxon>Arachnida</taxon>
        <taxon>Araneae</taxon>
        <taxon>Araneomorphae</taxon>
        <taxon>Entelegynae</taxon>
        <taxon>Araneoidea</taxon>
        <taxon>Araneidae</taxon>
        <taxon>Argiope</taxon>
    </lineage>
</organism>
<accession>A0A8T0EMR6</accession>
<dbReference type="Proteomes" id="UP000807504">
    <property type="component" value="Unassembled WGS sequence"/>
</dbReference>
<reference evidence="2" key="1">
    <citation type="journal article" date="2020" name="bioRxiv">
        <title>Chromosome-level reference genome of the European wasp spider Argiope bruennichi: a resource for studies on range expansion and evolutionary adaptation.</title>
        <authorList>
            <person name="Sheffer M.M."/>
            <person name="Hoppe A."/>
            <person name="Krehenwinkel H."/>
            <person name="Uhl G."/>
            <person name="Kuss A.W."/>
            <person name="Jensen L."/>
            <person name="Jensen C."/>
            <person name="Gillespie R.G."/>
            <person name="Hoff K.J."/>
            <person name="Prost S."/>
        </authorList>
    </citation>
    <scope>NUCLEOTIDE SEQUENCE</scope>
</reference>
<dbReference type="EMBL" id="JABXBU010002219">
    <property type="protein sequence ID" value="KAF8775119.1"/>
    <property type="molecule type" value="Genomic_DNA"/>
</dbReference>
<reference evidence="2" key="2">
    <citation type="submission" date="2020-06" db="EMBL/GenBank/DDBJ databases">
        <authorList>
            <person name="Sheffer M."/>
        </authorList>
    </citation>
    <scope>NUCLEOTIDE SEQUENCE</scope>
</reference>
<protein>
    <submittedName>
        <fullName evidence="2">Uncharacterized protein</fullName>
    </submittedName>
</protein>
<evidence type="ECO:0000313" key="2">
    <source>
        <dbReference type="EMBL" id="KAF8775119.1"/>
    </source>
</evidence>
<evidence type="ECO:0000313" key="3">
    <source>
        <dbReference type="Proteomes" id="UP000807504"/>
    </source>
</evidence>
<sequence>MIGRADIERIKKRPKIAMNAGRHSQLIPVVLSRLLVARRNCRSARGSRSAAQLRHFHGKSPTLSVPTEPIRPGQSPSPGAGATTPLRTPARRAQLEPSLSEVTGSNCRLPYLHVSLLSTRGGSHLGDLLADMG</sequence>
<comment type="caution">
    <text evidence="2">The sequence shown here is derived from an EMBL/GenBank/DDBJ whole genome shotgun (WGS) entry which is preliminary data.</text>
</comment>
<keyword evidence="3" id="KW-1185">Reference proteome</keyword>
<evidence type="ECO:0000256" key="1">
    <source>
        <dbReference type="SAM" id="MobiDB-lite"/>
    </source>
</evidence>
<gene>
    <name evidence="2" type="ORF">HNY73_015661</name>
</gene>